<dbReference type="EMBL" id="LAZR01014495">
    <property type="protein sequence ID" value="KKM17257.1"/>
    <property type="molecule type" value="Genomic_DNA"/>
</dbReference>
<accession>A0A0F9HQ24</accession>
<name>A0A0F9HQ24_9ZZZZ</name>
<protein>
    <submittedName>
        <fullName evidence="1">Uncharacterized protein</fullName>
    </submittedName>
</protein>
<sequence>MKNKEIGVEYSRTVNILDFESLRFQASVKGDSEFKNGSKEQAGEWDDAWDEAVGQVEDRIDDEAIPILEEKIKTGKKGDERIKEMVKRRNRK</sequence>
<proteinExistence type="predicted"/>
<dbReference type="AlphaFoldDB" id="A0A0F9HQ24"/>
<comment type="caution">
    <text evidence="1">The sequence shown here is derived from an EMBL/GenBank/DDBJ whole genome shotgun (WGS) entry which is preliminary data.</text>
</comment>
<gene>
    <name evidence="1" type="ORF">LCGC14_1677580</name>
</gene>
<reference evidence="1" key="1">
    <citation type="journal article" date="2015" name="Nature">
        <title>Complex archaea that bridge the gap between prokaryotes and eukaryotes.</title>
        <authorList>
            <person name="Spang A."/>
            <person name="Saw J.H."/>
            <person name="Jorgensen S.L."/>
            <person name="Zaremba-Niedzwiedzka K."/>
            <person name="Martijn J."/>
            <person name="Lind A.E."/>
            <person name="van Eijk R."/>
            <person name="Schleper C."/>
            <person name="Guy L."/>
            <person name="Ettema T.J."/>
        </authorList>
    </citation>
    <scope>NUCLEOTIDE SEQUENCE</scope>
</reference>
<evidence type="ECO:0000313" key="1">
    <source>
        <dbReference type="EMBL" id="KKM17257.1"/>
    </source>
</evidence>
<organism evidence="1">
    <name type="scientific">marine sediment metagenome</name>
    <dbReference type="NCBI Taxonomy" id="412755"/>
    <lineage>
        <taxon>unclassified sequences</taxon>
        <taxon>metagenomes</taxon>
        <taxon>ecological metagenomes</taxon>
    </lineage>
</organism>